<feature type="transmembrane region" description="Helical" evidence="9">
    <location>
        <begin position="191"/>
        <end position="210"/>
    </location>
</feature>
<evidence type="ECO:0000256" key="8">
    <source>
        <dbReference type="ARBA" id="ARBA00023136"/>
    </source>
</evidence>
<name>A0ABP1PTW4_9HEXA</name>
<keyword evidence="6 9" id="KW-0812">Transmembrane</keyword>
<comment type="caution">
    <text evidence="11">The sequence shown here is derived from an EMBL/GenBank/DDBJ whole genome shotgun (WGS) entry which is preliminary data.</text>
</comment>
<reference evidence="11 12" key="1">
    <citation type="submission" date="2024-08" db="EMBL/GenBank/DDBJ databases">
        <authorList>
            <person name="Cucini C."/>
            <person name="Frati F."/>
        </authorList>
    </citation>
    <scope>NUCLEOTIDE SEQUENCE [LARGE SCALE GENOMIC DNA]</scope>
</reference>
<comment type="function">
    <text evidence="9">Plasma membrane transporter mediating the uptake by cells of the water soluble vitamin B2/riboflavin that plays a key role in biochemical oxidation-reduction reactions of the carbohydrate, lipid, and amino acid metabolism.</text>
</comment>
<sequence length="471" mass="51261">MQRLLHVDVLSVLFGLGTWLCVNGLWVELPLLVQKLPEGWNLPSYLSVVVQIANIGPLLYTMLNTYFPQQVTEKRAIYFVMSFGLTSTILLGLFWDKTTYVAGADHSTALLVLVLFLASVDCSSRVTYLPFMAKFNEIYLTSYFIGEGLSGFLPSIIALAQGVGGNPECRNNTFGNGTEAFTPDPRFSVDVFFYMLFVFTLISAVAFYCMNLEKVMGQAYALSDFAPESKRPGHANNGDRSSISSSGSSCSRSIFEPPRTEPTISGEGDQGDNNNAGRQSGRAALGLLDDGRNDESSLLVGMSKEFFFYLLAMQAVICMLSNGIFPSIQSYSCLPYGNEAYHLAVTLSNMANPAVCMLAFFIPPPNKSSITTTAVLSLLISGYVMTTAILSPSPPLAGETGGEILLILSWIVLVALFTYVRVSIATMLRTRGQAGLFWCGAITQFGSTIGAILAFVVVNYTEVFKPYYPCT</sequence>
<evidence type="ECO:0000256" key="9">
    <source>
        <dbReference type="RuleBase" id="RU368035"/>
    </source>
</evidence>
<keyword evidence="7 9" id="KW-1133">Transmembrane helix</keyword>
<accession>A0ABP1PTW4</accession>
<feature type="transmembrane region" description="Helical" evidence="9">
    <location>
        <begin position="12"/>
        <end position="33"/>
    </location>
</feature>
<dbReference type="Pfam" id="PF06237">
    <property type="entry name" value="SLC52_ribofla_tr"/>
    <property type="match status" value="1"/>
</dbReference>
<dbReference type="PANTHER" id="PTHR12929:SF10">
    <property type="entry name" value="RIBOFLAVIN TRANSPORTER"/>
    <property type="match status" value="1"/>
</dbReference>
<feature type="transmembrane region" description="Helical" evidence="9">
    <location>
        <begin position="45"/>
        <end position="63"/>
    </location>
</feature>
<feature type="transmembrane region" description="Helical" evidence="9">
    <location>
        <begin position="340"/>
        <end position="362"/>
    </location>
</feature>
<keyword evidence="4 9" id="KW-0813">Transport</keyword>
<feature type="transmembrane region" description="Helical" evidence="9">
    <location>
        <begin position="140"/>
        <end position="160"/>
    </location>
</feature>
<protein>
    <recommendedName>
        <fullName evidence="9">Riboflavin transporter</fullName>
    </recommendedName>
</protein>
<feature type="transmembrane region" description="Helical" evidence="9">
    <location>
        <begin position="436"/>
        <end position="458"/>
    </location>
</feature>
<dbReference type="InterPro" id="IPR009357">
    <property type="entry name" value="Riboflavin_transptr"/>
</dbReference>
<keyword evidence="8 9" id="KW-0472">Membrane</keyword>
<evidence type="ECO:0000313" key="11">
    <source>
        <dbReference type="EMBL" id="CAL8075195.1"/>
    </source>
</evidence>
<comment type="catalytic activity">
    <reaction evidence="1 9">
        <text>riboflavin(in) = riboflavin(out)</text>
        <dbReference type="Rhea" id="RHEA:35015"/>
        <dbReference type="ChEBI" id="CHEBI:57986"/>
    </reaction>
</comment>
<feature type="transmembrane region" description="Helical" evidence="9">
    <location>
        <begin position="107"/>
        <end position="128"/>
    </location>
</feature>
<comment type="similarity">
    <text evidence="3 9">Belongs to the riboflavin transporter family.</text>
</comment>
<evidence type="ECO:0000256" key="3">
    <source>
        <dbReference type="ARBA" id="ARBA00006366"/>
    </source>
</evidence>
<feature type="compositionally biased region" description="Low complexity" evidence="10">
    <location>
        <begin position="240"/>
        <end position="254"/>
    </location>
</feature>
<dbReference type="EMBL" id="CAXLJM020000007">
    <property type="protein sequence ID" value="CAL8075195.1"/>
    <property type="molecule type" value="Genomic_DNA"/>
</dbReference>
<comment type="subcellular location">
    <subcellularLocation>
        <location evidence="2 9">Cell membrane</location>
        <topology evidence="2 9">Multi-pass membrane protein</topology>
    </subcellularLocation>
</comment>
<evidence type="ECO:0000256" key="4">
    <source>
        <dbReference type="ARBA" id="ARBA00022448"/>
    </source>
</evidence>
<proteinExistence type="inferred from homology"/>
<evidence type="ECO:0000256" key="7">
    <source>
        <dbReference type="ARBA" id="ARBA00022989"/>
    </source>
</evidence>
<feature type="transmembrane region" description="Helical" evidence="9">
    <location>
        <begin position="306"/>
        <end position="328"/>
    </location>
</feature>
<evidence type="ECO:0000256" key="2">
    <source>
        <dbReference type="ARBA" id="ARBA00004651"/>
    </source>
</evidence>
<keyword evidence="5 9" id="KW-1003">Cell membrane</keyword>
<feature type="transmembrane region" description="Helical" evidence="9">
    <location>
        <begin position="404"/>
        <end position="424"/>
    </location>
</feature>
<feature type="transmembrane region" description="Helical" evidence="9">
    <location>
        <begin position="374"/>
        <end position="392"/>
    </location>
</feature>
<evidence type="ECO:0000313" key="12">
    <source>
        <dbReference type="Proteomes" id="UP001642540"/>
    </source>
</evidence>
<evidence type="ECO:0000256" key="10">
    <source>
        <dbReference type="SAM" id="MobiDB-lite"/>
    </source>
</evidence>
<dbReference type="Proteomes" id="UP001642540">
    <property type="component" value="Unassembled WGS sequence"/>
</dbReference>
<evidence type="ECO:0000256" key="1">
    <source>
        <dbReference type="ARBA" id="ARBA00000215"/>
    </source>
</evidence>
<evidence type="ECO:0000256" key="5">
    <source>
        <dbReference type="ARBA" id="ARBA00022475"/>
    </source>
</evidence>
<feature type="region of interest" description="Disordered" evidence="10">
    <location>
        <begin position="231"/>
        <end position="279"/>
    </location>
</feature>
<organism evidence="11 12">
    <name type="scientific">Orchesella dallaii</name>
    <dbReference type="NCBI Taxonomy" id="48710"/>
    <lineage>
        <taxon>Eukaryota</taxon>
        <taxon>Metazoa</taxon>
        <taxon>Ecdysozoa</taxon>
        <taxon>Arthropoda</taxon>
        <taxon>Hexapoda</taxon>
        <taxon>Collembola</taxon>
        <taxon>Entomobryomorpha</taxon>
        <taxon>Entomobryoidea</taxon>
        <taxon>Orchesellidae</taxon>
        <taxon>Orchesellinae</taxon>
        <taxon>Orchesella</taxon>
    </lineage>
</organism>
<evidence type="ECO:0000256" key="6">
    <source>
        <dbReference type="ARBA" id="ARBA00022692"/>
    </source>
</evidence>
<dbReference type="PANTHER" id="PTHR12929">
    <property type="entry name" value="SOLUTE CARRIER FAMILY 52"/>
    <property type="match status" value="1"/>
</dbReference>
<keyword evidence="12" id="KW-1185">Reference proteome</keyword>
<gene>
    <name evidence="11" type="ORF">ODALV1_LOCUS3098</name>
</gene>
<feature type="transmembrane region" description="Helical" evidence="9">
    <location>
        <begin position="75"/>
        <end position="95"/>
    </location>
</feature>